<dbReference type="EMBL" id="PGGS01000336">
    <property type="protein sequence ID" value="PNH05087.1"/>
    <property type="molecule type" value="Genomic_DNA"/>
</dbReference>
<comment type="caution">
    <text evidence="2">The sequence shown here is derived from an EMBL/GenBank/DDBJ whole genome shotgun (WGS) entry which is preliminary data.</text>
</comment>
<feature type="compositionally biased region" description="Gly residues" evidence="1">
    <location>
        <begin position="245"/>
        <end position="263"/>
    </location>
</feature>
<dbReference type="Proteomes" id="UP000236333">
    <property type="component" value="Unassembled WGS sequence"/>
</dbReference>
<feature type="compositionally biased region" description="Low complexity" evidence="1">
    <location>
        <begin position="235"/>
        <end position="244"/>
    </location>
</feature>
<feature type="compositionally biased region" description="Low complexity" evidence="1">
    <location>
        <begin position="204"/>
        <end position="222"/>
    </location>
</feature>
<protein>
    <submittedName>
        <fullName evidence="2">Uncharacterized protein</fullName>
    </submittedName>
</protein>
<dbReference type="AlphaFoldDB" id="A0A2J7ZXU0"/>
<evidence type="ECO:0000313" key="2">
    <source>
        <dbReference type="EMBL" id="PNH05087.1"/>
    </source>
</evidence>
<name>A0A2J7ZXU0_9CHLO</name>
<accession>A0A2J7ZXU0</accession>
<keyword evidence="3" id="KW-1185">Reference proteome</keyword>
<gene>
    <name evidence="2" type="ORF">TSOC_008695</name>
</gene>
<dbReference type="OrthoDB" id="508969at2759"/>
<feature type="compositionally biased region" description="Pro residues" evidence="1">
    <location>
        <begin position="223"/>
        <end position="234"/>
    </location>
</feature>
<sequence length="369" mass="36626">MARTAHALWRAARATAAQARPFSTAAAAASAATASASPASHAAAAAWTLTLERGIGKSYGEESELQSTGAFAAEVFPDLPIATTWQNLAKALRGGLTAPAADDRAPPFSHYATRPGALKVITAAANLRSARDIEQRVVEAAGEGAEQGGGQRAGALLCVSGSHPASLGATVVLTQPPLDWPAYLEWLDDAERRGLLLPAPPPGRAAARAAAAPSSLPLAGAAPPTPPPPAPPSPAAVAPPAAAELGGGGGGASSGAGGGGVASGSGGGGPLRLLVGHPVASSAANLTFWVSLSGCGGSAAARRLIADAARAEVEGRAAAVRHVQAYNRRLVEQVLSRGGVAGMHVMPITRGAKKMVMQMLEDGSLPRSA</sequence>
<reference evidence="2 3" key="1">
    <citation type="journal article" date="2017" name="Mol. Biol. Evol.">
        <title>The 4-celled Tetrabaena socialis nuclear genome reveals the essential components for genetic control of cell number at the origin of multicellularity in the volvocine lineage.</title>
        <authorList>
            <person name="Featherston J."/>
            <person name="Arakaki Y."/>
            <person name="Hanschen E.R."/>
            <person name="Ferris P.J."/>
            <person name="Michod R.E."/>
            <person name="Olson B.J.S.C."/>
            <person name="Nozaki H."/>
            <person name="Durand P.M."/>
        </authorList>
    </citation>
    <scope>NUCLEOTIDE SEQUENCE [LARGE SCALE GENOMIC DNA]</scope>
    <source>
        <strain evidence="2 3">NIES-571</strain>
    </source>
</reference>
<organism evidence="2 3">
    <name type="scientific">Tetrabaena socialis</name>
    <dbReference type="NCBI Taxonomy" id="47790"/>
    <lineage>
        <taxon>Eukaryota</taxon>
        <taxon>Viridiplantae</taxon>
        <taxon>Chlorophyta</taxon>
        <taxon>core chlorophytes</taxon>
        <taxon>Chlorophyceae</taxon>
        <taxon>CS clade</taxon>
        <taxon>Chlamydomonadales</taxon>
        <taxon>Tetrabaenaceae</taxon>
        <taxon>Tetrabaena</taxon>
    </lineage>
</organism>
<evidence type="ECO:0000313" key="3">
    <source>
        <dbReference type="Proteomes" id="UP000236333"/>
    </source>
</evidence>
<evidence type="ECO:0000256" key="1">
    <source>
        <dbReference type="SAM" id="MobiDB-lite"/>
    </source>
</evidence>
<proteinExistence type="predicted"/>
<feature type="region of interest" description="Disordered" evidence="1">
    <location>
        <begin position="198"/>
        <end position="263"/>
    </location>
</feature>